<keyword evidence="1" id="KW-0812">Transmembrane</keyword>
<sequence length="105" mass="12545">MSTYTSGTFSLNSDYRRSSHILFKRTIQAIHFLQQKSLPCSKMSTHVFRPYRLSYIPRDVFVTISFYQYEWTEPLIAFNDRLLFVFLVVLIIQSLDFLAKLFYLL</sequence>
<reference evidence="2" key="1">
    <citation type="submission" date="2021-02" db="EMBL/GenBank/DDBJ databases">
        <authorList>
            <person name="Nowell W R."/>
        </authorList>
    </citation>
    <scope>NUCLEOTIDE SEQUENCE</scope>
</reference>
<keyword evidence="1" id="KW-1133">Transmembrane helix</keyword>
<dbReference type="Proteomes" id="UP000663852">
    <property type="component" value="Unassembled WGS sequence"/>
</dbReference>
<evidence type="ECO:0000313" key="3">
    <source>
        <dbReference type="Proteomes" id="UP000663852"/>
    </source>
</evidence>
<comment type="caution">
    <text evidence="2">The sequence shown here is derived from an EMBL/GenBank/DDBJ whole genome shotgun (WGS) entry which is preliminary data.</text>
</comment>
<accession>A0A813TRF5</accession>
<dbReference type="EMBL" id="CAJNOJ010000015">
    <property type="protein sequence ID" value="CAF0812890.1"/>
    <property type="molecule type" value="Genomic_DNA"/>
</dbReference>
<protein>
    <submittedName>
        <fullName evidence="2">Uncharacterized protein</fullName>
    </submittedName>
</protein>
<organism evidence="2 3">
    <name type="scientific">Adineta ricciae</name>
    <name type="common">Rotifer</name>
    <dbReference type="NCBI Taxonomy" id="249248"/>
    <lineage>
        <taxon>Eukaryota</taxon>
        <taxon>Metazoa</taxon>
        <taxon>Spiralia</taxon>
        <taxon>Gnathifera</taxon>
        <taxon>Rotifera</taxon>
        <taxon>Eurotatoria</taxon>
        <taxon>Bdelloidea</taxon>
        <taxon>Adinetida</taxon>
        <taxon>Adinetidae</taxon>
        <taxon>Adineta</taxon>
    </lineage>
</organism>
<dbReference type="AlphaFoldDB" id="A0A813TRF5"/>
<feature type="transmembrane region" description="Helical" evidence="1">
    <location>
        <begin position="82"/>
        <end position="103"/>
    </location>
</feature>
<evidence type="ECO:0000256" key="1">
    <source>
        <dbReference type="SAM" id="Phobius"/>
    </source>
</evidence>
<evidence type="ECO:0000313" key="2">
    <source>
        <dbReference type="EMBL" id="CAF0812890.1"/>
    </source>
</evidence>
<name>A0A813TRF5_ADIRI</name>
<proteinExistence type="predicted"/>
<gene>
    <name evidence="2" type="ORF">EDS130_LOCUS5443</name>
</gene>
<keyword evidence="1" id="KW-0472">Membrane</keyword>